<name>A0AC59YCR1_RANTA</name>
<reference evidence="1" key="1">
    <citation type="submission" date="2023-05" db="EMBL/GenBank/DDBJ databases">
        <authorList>
            <consortium name="ELIXIR-Norway"/>
        </authorList>
    </citation>
    <scope>NUCLEOTIDE SEQUENCE</scope>
</reference>
<accession>A0AC59YCR1</accession>
<evidence type="ECO:0000313" key="1">
    <source>
        <dbReference type="EMBL" id="CAM9576327.1"/>
    </source>
</evidence>
<gene>
    <name evidence="1" type="ORF">MRATA1EN22A_LOCUS4482</name>
</gene>
<organism evidence="1 2">
    <name type="scientific">Rangifer tarandus platyrhynchus</name>
    <name type="common">Svalbard reindeer</name>
    <dbReference type="NCBI Taxonomy" id="3082113"/>
    <lineage>
        <taxon>Eukaryota</taxon>
        <taxon>Metazoa</taxon>
        <taxon>Chordata</taxon>
        <taxon>Craniata</taxon>
        <taxon>Vertebrata</taxon>
        <taxon>Euteleostomi</taxon>
        <taxon>Mammalia</taxon>
        <taxon>Eutheria</taxon>
        <taxon>Laurasiatheria</taxon>
        <taxon>Artiodactyla</taxon>
        <taxon>Ruminantia</taxon>
        <taxon>Pecora</taxon>
        <taxon>Cervidae</taxon>
        <taxon>Odocoileinae</taxon>
        <taxon>Rangifer</taxon>
    </lineage>
</organism>
<dbReference type="Proteomes" id="UP001162501">
    <property type="component" value="Chromosome 12"/>
</dbReference>
<evidence type="ECO:0000313" key="2">
    <source>
        <dbReference type="Proteomes" id="UP001162501"/>
    </source>
</evidence>
<proteinExistence type="predicted"/>
<reference evidence="1" key="2">
    <citation type="submission" date="2025-03" db="EMBL/GenBank/DDBJ databases">
        <authorList>
            <consortium name="ELIXIR-Norway"/>
            <consortium name="Elixir Norway"/>
        </authorList>
    </citation>
    <scope>NUCLEOTIDE SEQUENCE</scope>
</reference>
<sequence>MRSEGAPPPPTPRPAPPPPRPLVENSALRVFEAGEEGGRPANGSSPESSVFTSVELHSEVPSTYLVP</sequence>
<protein>
    <submittedName>
        <fullName evidence="1">Uncharacterized protein</fullName>
    </submittedName>
</protein>
<dbReference type="EMBL" id="OX596096">
    <property type="protein sequence ID" value="CAM9576327.1"/>
    <property type="molecule type" value="Genomic_DNA"/>
</dbReference>